<gene>
    <name evidence="1" type="ORF">LCGC14_0390410</name>
</gene>
<protein>
    <submittedName>
        <fullName evidence="1">Uncharacterized protein</fullName>
    </submittedName>
</protein>
<organism evidence="1">
    <name type="scientific">marine sediment metagenome</name>
    <dbReference type="NCBI Taxonomy" id="412755"/>
    <lineage>
        <taxon>unclassified sequences</taxon>
        <taxon>metagenomes</taxon>
        <taxon>ecological metagenomes</taxon>
    </lineage>
</organism>
<sequence length="42" mass="4986">MTKEEYIEERKKLYEQAKKTGCLVLAYDILLSMDPKKPQKPK</sequence>
<evidence type="ECO:0000313" key="1">
    <source>
        <dbReference type="EMBL" id="KKN74421.1"/>
    </source>
</evidence>
<accession>A0A0F9VLR3</accession>
<proteinExistence type="predicted"/>
<comment type="caution">
    <text evidence="1">The sequence shown here is derived from an EMBL/GenBank/DDBJ whole genome shotgun (WGS) entry which is preliminary data.</text>
</comment>
<name>A0A0F9VLR3_9ZZZZ</name>
<dbReference type="AlphaFoldDB" id="A0A0F9VLR3"/>
<dbReference type="EMBL" id="LAZR01000326">
    <property type="protein sequence ID" value="KKN74421.1"/>
    <property type="molecule type" value="Genomic_DNA"/>
</dbReference>
<reference evidence="1" key="1">
    <citation type="journal article" date="2015" name="Nature">
        <title>Complex archaea that bridge the gap between prokaryotes and eukaryotes.</title>
        <authorList>
            <person name="Spang A."/>
            <person name="Saw J.H."/>
            <person name="Jorgensen S.L."/>
            <person name="Zaremba-Niedzwiedzka K."/>
            <person name="Martijn J."/>
            <person name="Lind A.E."/>
            <person name="van Eijk R."/>
            <person name="Schleper C."/>
            <person name="Guy L."/>
            <person name="Ettema T.J."/>
        </authorList>
    </citation>
    <scope>NUCLEOTIDE SEQUENCE</scope>
</reference>